<dbReference type="EMBL" id="JALNTZ010000002">
    <property type="protein sequence ID" value="KAJ3661521.1"/>
    <property type="molecule type" value="Genomic_DNA"/>
</dbReference>
<proteinExistence type="predicted"/>
<keyword evidence="2" id="KW-1185">Reference proteome</keyword>
<comment type="caution">
    <text evidence="1">The sequence shown here is derived from an EMBL/GenBank/DDBJ whole genome shotgun (WGS) entry which is preliminary data.</text>
</comment>
<accession>A0AA38MMF6</accession>
<gene>
    <name evidence="1" type="ORF">Zmor_005915</name>
</gene>
<reference evidence="1" key="1">
    <citation type="journal article" date="2023" name="G3 (Bethesda)">
        <title>Whole genome assemblies of Zophobas morio and Tenebrio molitor.</title>
        <authorList>
            <person name="Kaur S."/>
            <person name="Stinson S.A."/>
            <person name="diCenzo G.C."/>
        </authorList>
    </citation>
    <scope>NUCLEOTIDE SEQUENCE</scope>
    <source>
        <strain evidence="1">QUZm001</strain>
    </source>
</reference>
<organism evidence="1 2">
    <name type="scientific">Zophobas morio</name>
    <dbReference type="NCBI Taxonomy" id="2755281"/>
    <lineage>
        <taxon>Eukaryota</taxon>
        <taxon>Metazoa</taxon>
        <taxon>Ecdysozoa</taxon>
        <taxon>Arthropoda</taxon>
        <taxon>Hexapoda</taxon>
        <taxon>Insecta</taxon>
        <taxon>Pterygota</taxon>
        <taxon>Neoptera</taxon>
        <taxon>Endopterygota</taxon>
        <taxon>Coleoptera</taxon>
        <taxon>Polyphaga</taxon>
        <taxon>Cucujiformia</taxon>
        <taxon>Tenebrionidae</taxon>
        <taxon>Zophobas</taxon>
    </lineage>
</organism>
<protein>
    <submittedName>
        <fullName evidence="1">Uncharacterized protein</fullName>
    </submittedName>
</protein>
<name>A0AA38MMF6_9CUCU</name>
<evidence type="ECO:0000313" key="2">
    <source>
        <dbReference type="Proteomes" id="UP001168821"/>
    </source>
</evidence>
<sequence>MIRGFAGEVSPVNGEASATLQVGDVKVDVPVFIIADDLQTIPVIIGQPFVNHPDVLVVINGGKLWVSKKRDLPALEGVEPAKVAVWAKEATVIPPQHVGHVEVETAYTGTIYVDLTSRQYERHNHVIPRCVFGGLQGVLPVGTSLVFRMMSRQPKFQPSEG</sequence>
<dbReference type="Proteomes" id="UP001168821">
    <property type="component" value="Unassembled WGS sequence"/>
</dbReference>
<dbReference type="AlphaFoldDB" id="A0AA38MMF6"/>
<evidence type="ECO:0000313" key="1">
    <source>
        <dbReference type="EMBL" id="KAJ3661521.1"/>
    </source>
</evidence>